<evidence type="ECO:0000256" key="6">
    <source>
        <dbReference type="ARBA" id="ARBA00023158"/>
    </source>
</evidence>
<dbReference type="Pfam" id="PF05183">
    <property type="entry name" value="RdRP"/>
    <property type="match status" value="1"/>
</dbReference>
<dbReference type="InterPro" id="IPR057596">
    <property type="entry name" value="RDRP_core"/>
</dbReference>
<dbReference type="GO" id="GO:0031380">
    <property type="term" value="C:nuclear RNA-directed RNA polymerase complex"/>
    <property type="evidence" value="ECO:0007669"/>
    <property type="project" value="TreeGrafter"/>
</dbReference>
<evidence type="ECO:0000313" key="16">
    <source>
        <dbReference type="Proteomes" id="UP000237000"/>
    </source>
</evidence>
<dbReference type="OrthoDB" id="6513042at2759"/>
<keyword evidence="5 9" id="KW-0694">RNA-binding</keyword>
<evidence type="ECO:0000256" key="9">
    <source>
        <dbReference type="RuleBase" id="RU363098"/>
    </source>
</evidence>
<dbReference type="FunCoup" id="A0A2P5FSQ9">
    <property type="interactions" value="2"/>
</dbReference>
<dbReference type="InterPro" id="IPR058697">
    <property type="entry name" value="RDRP3-5_N"/>
</dbReference>
<keyword evidence="2 9" id="KW-0696">RNA-directed RNA polymerase</keyword>
<evidence type="ECO:0000313" key="15">
    <source>
        <dbReference type="EMBL" id="POO00835.1"/>
    </source>
</evidence>
<dbReference type="PANTHER" id="PTHR23079:SF55">
    <property type="entry name" value="RNA-DIRECTED RNA POLYMERASE"/>
    <property type="match status" value="1"/>
</dbReference>
<evidence type="ECO:0000259" key="11">
    <source>
        <dbReference type="Pfam" id="PF05183"/>
    </source>
</evidence>
<evidence type="ECO:0000256" key="10">
    <source>
        <dbReference type="SAM" id="MobiDB-lite"/>
    </source>
</evidence>
<comment type="catalytic activity">
    <reaction evidence="7 9">
        <text>RNA(n) + a ribonucleoside 5'-triphosphate = RNA(n+1) + diphosphate</text>
        <dbReference type="Rhea" id="RHEA:21248"/>
        <dbReference type="Rhea" id="RHEA-COMP:14527"/>
        <dbReference type="Rhea" id="RHEA-COMP:17342"/>
        <dbReference type="ChEBI" id="CHEBI:33019"/>
        <dbReference type="ChEBI" id="CHEBI:61557"/>
        <dbReference type="ChEBI" id="CHEBI:140395"/>
        <dbReference type="EC" id="2.7.7.48"/>
    </reaction>
</comment>
<dbReference type="GO" id="GO:0030422">
    <property type="term" value="P:siRNA processing"/>
    <property type="evidence" value="ECO:0007669"/>
    <property type="project" value="TreeGrafter"/>
</dbReference>
<feature type="domain" description="RDRP helical" evidence="13">
    <location>
        <begin position="149"/>
        <end position="213"/>
    </location>
</feature>
<protein>
    <recommendedName>
        <fullName evidence="9">RNA-dependent RNA polymerase</fullName>
        <ecNumber evidence="9">2.7.7.48</ecNumber>
    </recommendedName>
</protein>
<evidence type="ECO:0000259" key="12">
    <source>
        <dbReference type="Pfam" id="PF26249"/>
    </source>
</evidence>
<keyword evidence="4 9" id="KW-0548">Nucleotidyltransferase</keyword>
<dbReference type="GO" id="GO:0003723">
    <property type="term" value="F:RNA binding"/>
    <property type="evidence" value="ECO:0007669"/>
    <property type="project" value="UniProtKB-KW"/>
</dbReference>
<keyword evidence="3 9" id="KW-0808">Transferase</keyword>
<proteinExistence type="inferred from homology"/>
<dbReference type="EMBL" id="JXTC01000011">
    <property type="protein sequence ID" value="POO00835.1"/>
    <property type="molecule type" value="Genomic_DNA"/>
</dbReference>
<dbReference type="Pfam" id="PF26252">
    <property type="entry name" value="RdRP_helical"/>
    <property type="match status" value="1"/>
</dbReference>
<dbReference type="InParanoid" id="A0A2P5FSQ9"/>
<sequence>MDDHDLYLGVGRGVPLPPSVEELLKEICLEQNQAAPEAEVRRNLAAAGEDEALRNLRIIARSKVRDLSAFIIYMLRKSQSPSPSPSPSSSPSRSPPPKKRTSDCYSPNTRTVQLFPNANPRGGPIPCSLNAETASPSRRPREMGSGQAQLEALGELQFRKQFLILNYLAGNELQTCMTPEEIRSLKNLPMVQFEKEVWKRFGGKYVDPKDRVMYHDWDPKRTHLYYCHVSTEGSYRFKGPHLNKTRTHLQKVLGDDNVLMVKFAEEVTSRDHYYAGYSKIAREGILVGLRRYCFFVFKDGGKEEEKKNPTSSPVKCFFIRTHSDAFIDQNASYILSNRSISEARHLFMHAHTVSSVANYMARFSLILSKTHSLDIDLSSVQVDIIDDEHCLDKSGDHIDRDEKPLIHTDGTGFISEDLALLCPKNLHKGECFNDKFPEIIHNHDGHKDKLENVTEIERQGMREPPMLMQIRMFYNGYAVKGTLLLQPKTIQIRHSMVKVEPDPNLLNNWTVNSLEIVGTSNPPKRTYLSRNLIALLSYGGIPHKYFEDLLENALREAYGAFNNKRAALKVAINYGNMDSDYTVARMILSGIPLEEPYLQYRLSVLMKEEKKSLKGGKLYIPECYYLMGTTDPTGKLESDEVFIVLENGQVSGKVLVYRNPGLHFGDIHVLKATYRKELESYVGNAKYAIFFSRKGPRSIADEIAGGDFDGDMYWVSRNPEVLSIAESLLTWYVQLLEHFKQSEPWIPNSSMQKGENKRPIQFSPEELEAELIKLFLKTRFEPSFAKSEAADSWLALMDRYLTLGNDCIEEKNHVKQNIIKLVDIYYDALDAPKKGGKVEVPRELRPKMFPHYMERQNCFDSKSILGWIYDKVNSYQEEDYSRIEVWKLPSFDVDIPEDCLNKWREYYGKYRKEMCDALKIKDDDVKSNAADEVKKKYIKLLYGAEELEDSTRNMKEIYNEAIAIYNLSYDYAMRSTHGSVKNCSFAWNVAGSALFKFHAMKKVGEKAFIFLPSVLKEVL</sequence>
<dbReference type="STRING" id="63057.A0A2P5FSQ9"/>
<evidence type="ECO:0000256" key="2">
    <source>
        <dbReference type="ARBA" id="ARBA00022484"/>
    </source>
</evidence>
<evidence type="ECO:0000256" key="8">
    <source>
        <dbReference type="ARBA" id="ARBA00093763"/>
    </source>
</evidence>
<evidence type="ECO:0000256" key="4">
    <source>
        <dbReference type="ARBA" id="ARBA00022695"/>
    </source>
</evidence>
<feature type="compositionally biased region" description="Polar residues" evidence="10">
    <location>
        <begin position="103"/>
        <end position="116"/>
    </location>
</feature>
<dbReference type="Pfam" id="PF26249">
    <property type="entry name" value="4HB_RdRP3_N"/>
    <property type="match status" value="1"/>
</dbReference>
<gene>
    <name evidence="15" type="ORF">TorRG33x02_034660</name>
</gene>
<dbReference type="InterPro" id="IPR058751">
    <property type="entry name" value="RDRP_helical"/>
</dbReference>
<evidence type="ECO:0000256" key="3">
    <source>
        <dbReference type="ARBA" id="ARBA00022679"/>
    </source>
</evidence>
<dbReference type="EC" id="2.7.7.48" evidence="9"/>
<evidence type="ECO:0000259" key="13">
    <source>
        <dbReference type="Pfam" id="PF26252"/>
    </source>
</evidence>
<feature type="region of interest" description="Disordered" evidence="10">
    <location>
        <begin position="78"/>
        <end position="146"/>
    </location>
</feature>
<dbReference type="InterPro" id="IPR058752">
    <property type="entry name" value="RDRP_C_head"/>
</dbReference>
<evidence type="ECO:0000256" key="7">
    <source>
        <dbReference type="ARBA" id="ARBA00048744"/>
    </source>
</evidence>
<feature type="domain" description="RDRP C-terminal head" evidence="14">
    <location>
        <begin position="919"/>
        <end position="1001"/>
    </location>
</feature>
<dbReference type="Proteomes" id="UP000237000">
    <property type="component" value="Unassembled WGS sequence"/>
</dbReference>
<keyword evidence="6 9" id="KW-0943">RNA-mediated gene silencing</keyword>
<evidence type="ECO:0000256" key="5">
    <source>
        <dbReference type="ARBA" id="ARBA00022884"/>
    </source>
</evidence>
<organism evidence="15 16">
    <name type="scientific">Trema orientale</name>
    <name type="common">Charcoal tree</name>
    <name type="synonym">Celtis orientalis</name>
    <dbReference type="NCBI Taxonomy" id="63057"/>
    <lineage>
        <taxon>Eukaryota</taxon>
        <taxon>Viridiplantae</taxon>
        <taxon>Streptophyta</taxon>
        <taxon>Embryophyta</taxon>
        <taxon>Tracheophyta</taxon>
        <taxon>Spermatophyta</taxon>
        <taxon>Magnoliopsida</taxon>
        <taxon>eudicotyledons</taxon>
        <taxon>Gunneridae</taxon>
        <taxon>Pentapetalae</taxon>
        <taxon>rosids</taxon>
        <taxon>fabids</taxon>
        <taxon>Rosales</taxon>
        <taxon>Cannabaceae</taxon>
        <taxon>Trema</taxon>
    </lineage>
</organism>
<dbReference type="InterPro" id="IPR007855">
    <property type="entry name" value="RDRP"/>
</dbReference>
<keyword evidence="16" id="KW-1185">Reference proteome</keyword>
<comment type="function">
    <text evidence="8 9">Probably involved in the RNA silencing pathway and required for the generation of small interfering RNAs (siRNAs).</text>
</comment>
<dbReference type="PANTHER" id="PTHR23079">
    <property type="entry name" value="RNA-DEPENDENT RNA POLYMERASE"/>
    <property type="match status" value="1"/>
</dbReference>
<dbReference type="AlphaFoldDB" id="A0A2P5FSQ9"/>
<reference evidence="16" key="1">
    <citation type="submission" date="2016-06" db="EMBL/GenBank/DDBJ databases">
        <title>Parallel loss of symbiosis genes in relatives of nitrogen-fixing non-legume Parasponia.</title>
        <authorList>
            <person name="Van Velzen R."/>
            <person name="Holmer R."/>
            <person name="Bu F."/>
            <person name="Rutten L."/>
            <person name="Van Zeijl A."/>
            <person name="Liu W."/>
            <person name="Santuari L."/>
            <person name="Cao Q."/>
            <person name="Sharma T."/>
            <person name="Shen D."/>
            <person name="Roswanjaya Y."/>
            <person name="Wardhani T."/>
            <person name="Kalhor M.S."/>
            <person name="Jansen J."/>
            <person name="Van den Hoogen J."/>
            <person name="Gungor B."/>
            <person name="Hartog M."/>
            <person name="Hontelez J."/>
            <person name="Verver J."/>
            <person name="Yang W.-C."/>
            <person name="Schijlen E."/>
            <person name="Repin R."/>
            <person name="Schilthuizen M."/>
            <person name="Schranz E."/>
            <person name="Heidstra R."/>
            <person name="Miyata K."/>
            <person name="Fedorova E."/>
            <person name="Kohlen W."/>
            <person name="Bisseling T."/>
            <person name="Smit S."/>
            <person name="Geurts R."/>
        </authorList>
    </citation>
    <scope>NUCLEOTIDE SEQUENCE [LARGE SCALE GENOMIC DNA]</scope>
    <source>
        <strain evidence="16">cv. RG33-2</strain>
    </source>
</reference>
<comment type="similarity">
    <text evidence="1 9">Belongs to the RdRP family.</text>
</comment>
<feature type="domain" description="RDRP3-5 N-terminal" evidence="12">
    <location>
        <begin position="16"/>
        <end position="79"/>
    </location>
</feature>
<name>A0A2P5FSQ9_TREOI</name>
<accession>A0A2P5FSQ9</accession>
<dbReference type="Pfam" id="PF26253">
    <property type="entry name" value="RdRP_head"/>
    <property type="match status" value="1"/>
</dbReference>
<dbReference type="GO" id="GO:0003968">
    <property type="term" value="F:RNA-directed RNA polymerase activity"/>
    <property type="evidence" value="ECO:0007669"/>
    <property type="project" value="UniProtKB-KW"/>
</dbReference>
<comment type="caution">
    <text evidence="15">The sequence shown here is derived from an EMBL/GenBank/DDBJ whole genome shotgun (WGS) entry which is preliminary data.</text>
</comment>
<evidence type="ECO:0000259" key="14">
    <source>
        <dbReference type="Pfam" id="PF26253"/>
    </source>
</evidence>
<feature type="domain" description="RDRP core" evidence="11">
    <location>
        <begin position="233"/>
        <end position="872"/>
    </location>
</feature>
<evidence type="ECO:0000256" key="1">
    <source>
        <dbReference type="ARBA" id="ARBA00005762"/>
    </source>
</evidence>